<feature type="compositionally biased region" description="Polar residues" evidence="7">
    <location>
        <begin position="612"/>
        <end position="623"/>
    </location>
</feature>
<keyword evidence="4 8" id="KW-0472">Membrane</keyword>
<evidence type="ECO:0000256" key="3">
    <source>
        <dbReference type="ARBA" id="ARBA00022989"/>
    </source>
</evidence>
<dbReference type="Gene3D" id="2.30.29.30">
    <property type="entry name" value="Pleckstrin-homology domain (PH domain)/Phosphotyrosine-binding domain (PTB)"/>
    <property type="match status" value="1"/>
</dbReference>
<feature type="transmembrane region" description="Helical" evidence="8">
    <location>
        <begin position="913"/>
        <end position="935"/>
    </location>
</feature>
<organism evidence="11 12">
    <name type="scientific">Zygosaccharomyces rouxii</name>
    <dbReference type="NCBI Taxonomy" id="4956"/>
    <lineage>
        <taxon>Eukaryota</taxon>
        <taxon>Fungi</taxon>
        <taxon>Dikarya</taxon>
        <taxon>Ascomycota</taxon>
        <taxon>Saccharomycotina</taxon>
        <taxon>Saccharomycetes</taxon>
        <taxon>Saccharomycetales</taxon>
        <taxon>Saccharomycetaceae</taxon>
        <taxon>Zygosaccharomyces</taxon>
    </lineage>
</organism>
<dbReference type="Gene3D" id="1.20.1270.60">
    <property type="entry name" value="Arfaptin homology (AH) domain/BAR domain"/>
    <property type="match status" value="1"/>
</dbReference>
<dbReference type="SUPFAM" id="SSF103657">
    <property type="entry name" value="BAR/IMD domain-like"/>
    <property type="match status" value="1"/>
</dbReference>
<dbReference type="PROSITE" id="PS50003">
    <property type="entry name" value="PH_DOMAIN"/>
    <property type="match status" value="1"/>
</dbReference>
<evidence type="ECO:0000256" key="8">
    <source>
        <dbReference type="SAM" id="Phobius"/>
    </source>
</evidence>
<dbReference type="SUPFAM" id="SSF50729">
    <property type="entry name" value="PH domain-like"/>
    <property type="match status" value="1"/>
</dbReference>
<keyword evidence="2 8" id="KW-0812">Transmembrane</keyword>
<feature type="region of interest" description="Disordered" evidence="7">
    <location>
        <begin position="603"/>
        <end position="628"/>
    </location>
</feature>
<dbReference type="AlphaFoldDB" id="A0A1Q2ZYM7"/>
<dbReference type="Pfam" id="PF16016">
    <property type="entry name" value="VASt"/>
    <property type="match status" value="1"/>
</dbReference>
<evidence type="ECO:0000256" key="6">
    <source>
        <dbReference type="SAM" id="Coils"/>
    </source>
</evidence>
<evidence type="ECO:0000256" key="5">
    <source>
        <dbReference type="ARBA" id="ARBA00037847"/>
    </source>
</evidence>
<evidence type="ECO:0000256" key="2">
    <source>
        <dbReference type="ARBA" id="ARBA00022692"/>
    </source>
</evidence>
<feature type="domain" description="VASt" evidence="10">
    <location>
        <begin position="651"/>
        <end position="853"/>
    </location>
</feature>
<evidence type="ECO:0000256" key="1">
    <source>
        <dbReference type="ARBA" id="ARBA00004586"/>
    </source>
</evidence>
<evidence type="ECO:0000313" key="12">
    <source>
        <dbReference type="Proteomes" id="UP000187013"/>
    </source>
</evidence>
<dbReference type="EMBL" id="BDGX01000010">
    <property type="protein sequence ID" value="GAV48498.1"/>
    <property type="molecule type" value="Genomic_DNA"/>
</dbReference>
<dbReference type="PANTHER" id="PTHR14248">
    <property type="entry name" value="CYCLIN Y, ISOFORM A"/>
    <property type="match status" value="1"/>
</dbReference>
<keyword evidence="3 8" id="KW-1133">Transmembrane helix</keyword>
<comment type="subcellular location">
    <subcellularLocation>
        <location evidence="5">Endomembrane system</location>
        <topology evidence="5">Single-pass membrane protein</topology>
    </subcellularLocation>
    <subcellularLocation>
        <location evidence="1">Endoplasmic reticulum membrane</location>
    </subcellularLocation>
</comment>
<dbReference type="InterPro" id="IPR027267">
    <property type="entry name" value="AH/BAR_dom_sf"/>
</dbReference>
<keyword evidence="6" id="KW-0175">Coiled coil</keyword>
<dbReference type="GO" id="GO:0005789">
    <property type="term" value="C:endoplasmic reticulum membrane"/>
    <property type="evidence" value="ECO:0007669"/>
    <property type="project" value="UniProtKB-SubCell"/>
</dbReference>
<sequence>GYPNVLLELVTKSIEPYKSKRANFEYYQDKHDTMLNQQQAMNINNPSLTPNSIREGVLQLYELRQSYLEASLELVIAISSMKLGVDKFIMQIIGLSQLKNTFTFQHSGKKVDLTPLLNEKFSSYSDWVENSNDAAQSLQNDIENAKRQVLQFAAQRFAPSGDLNDYNFKTIDPDSLLDGSFAHEKHPPEKSGWLHMKTSLSSPQRTIWVRRWCFLKNSVFGIFLLSLSKTFVEETDKFGVFLTNVRYEPDEDRKYCFELKIVGGKSQEKEDSTSKDIKIILQAESLEDLKSWIRAFSQAKSYASRLDHNSTEYDMAFKRFSPEFFEFASSTTTSMDQTLVSFNEGTKPLVNLLDEEVPLGSTSLSPEGKLCHLSMAVTPMATKMTSVAILANFYRKENWAPNAVLANIWGSTDWSEYAISDEDLNPLIKMKDKRSESNIHQTEPHTTNYPSFYPSGMMISDIQFKSLFFTIDHRLGKFPDELLLFNFSTFWCPNKKQKFSTTCYVTANNIFCYMNSMGFISLTHLNLKDLVSIEEGKSSSNMLKIYNTEGLQLRMYVYFQSNKMIAEKLQYLLENKTRAQPRGEEEIVKKFEQIDLKYETIGKEKEQESAENEGTSQPPNHSAPNDMMSIFWSMGTPAVECFTRSKELQRSSTITYHHTYDASPRTLMHILFGDQSTAFPRSFFLANRQDRYNHASEWREGRTPEGNPQLVREIQFGLNITDRYLGDTTHKEKVRGTPTSVKQKINRMTEGKYYEVDQDSVLIQVVFCNPLRVTTKYVIMQPHESDIVTNDDSSSSTLFYVYYNLEFIHIKTGETLKNLSFVEKTVLRWAIKSTQKEYIYLKKTIRYYMEKIGTHGKLVKAVKLCGKIGVVLPQNDPTSEKEHTTDEPEITNMVVYNFSLVLRIIIKAFFYRVVNFTFVALRTIVGFIFVVGSGLSHINMTLVMVLALSIGLNVLLFGRSTVTYWLVRRAENTFRKLTEDKHNNVMQRAIFIKDLDLLTAELSYEHENLAFNKFKELSSDDDYIYRDTRKQVAFRRNELLVELKILQNIERELVQGKYRKFLLFEQDQCDTVKNDMKDVWDNSKELIEYCESCDHELKRLTSLLL</sequence>
<evidence type="ECO:0000313" key="11">
    <source>
        <dbReference type="EMBL" id="GAV48498.1"/>
    </source>
</evidence>
<evidence type="ECO:0000256" key="7">
    <source>
        <dbReference type="SAM" id="MobiDB-lite"/>
    </source>
</evidence>
<dbReference type="OrthoDB" id="10070851at2759"/>
<evidence type="ECO:0000256" key="4">
    <source>
        <dbReference type="ARBA" id="ARBA00023136"/>
    </source>
</evidence>
<dbReference type="PROSITE" id="PS51778">
    <property type="entry name" value="VAST"/>
    <property type="match status" value="1"/>
</dbReference>
<dbReference type="InterPro" id="IPR042067">
    <property type="entry name" value="Sip3_PH"/>
</dbReference>
<feature type="non-terminal residue" evidence="11">
    <location>
        <position position="1"/>
    </location>
</feature>
<protein>
    <submittedName>
        <fullName evidence="11">Uncharacterized protein</fullName>
    </submittedName>
</protein>
<dbReference type="Proteomes" id="UP000187013">
    <property type="component" value="Unassembled WGS sequence"/>
</dbReference>
<comment type="caution">
    <text evidence="11">The sequence shown here is derived from an EMBL/GenBank/DDBJ whole genome shotgun (WGS) entry which is preliminary data.</text>
</comment>
<name>A0A1Q2ZYM7_ZYGRO</name>
<proteinExistence type="predicted"/>
<dbReference type="InterPro" id="IPR031968">
    <property type="entry name" value="VASt"/>
</dbReference>
<gene>
    <name evidence="11" type="ORF">ZYGR_0J00100</name>
</gene>
<evidence type="ECO:0000259" key="9">
    <source>
        <dbReference type="PROSITE" id="PS50003"/>
    </source>
</evidence>
<dbReference type="Pfam" id="PF00169">
    <property type="entry name" value="PH"/>
    <property type="match status" value="1"/>
</dbReference>
<feature type="transmembrane region" description="Helical" evidence="8">
    <location>
        <begin position="941"/>
        <end position="967"/>
    </location>
</feature>
<dbReference type="InterPro" id="IPR001849">
    <property type="entry name" value="PH_domain"/>
</dbReference>
<dbReference type="SMART" id="SM00233">
    <property type="entry name" value="PH"/>
    <property type="match status" value="1"/>
</dbReference>
<dbReference type="InterPro" id="IPR011993">
    <property type="entry name" value="PH-like_dom_sf"/>
</dbReference>
<dbReference type="CDD" id="cd13280">
    <property type="entry name" value="PH_SIP3"/>
    <property type="match status" value="1"/>
</dbReference>
<evidence type="ECO:0000259" key="10">
    <source>
        <dbReference type="PROSITE" id="PS51778"/>
    </source>
</evidence>
<feature type="coiled-coil region" evidence="6">
    <location>
        <begin position="128"/>
        <end position="155"/>
    </location>
</feature>
<accession>A0A1Q2ZYM7</accession>
<feature type="domain" description="PH" evidence="9">
    <location>
        <begin position="187"/>
        <end position="301"/>
    </location>
</feature>
<reference evidence="11 12" key="1">
    <citation type="submission" date="2016-08" db="EMBL/GenBank/DDBJ databases">
        <title>Draft genome sequence of allopolyploid Zygosaccharomyces rouxii.</title>
        <authorList>
            <person name="Watanabe J."/>
            <person name="Uehara K."/>
            <person name="Mogi Y."/>
            <person name="Tsukioka Y."/>
        </authorList>
    </citation>
    <scope>NUCLEOTIDE SEQUENCE [LARGE SCALE GENOMIC DNA]</scope>
    <source>
        <strain evidence="11 12">NBRC 110957</strain>
    </source>
</reference>